<keyword evidence="3" id="KW-1185">Reference proteome</keyword>
<evidence type="ECO:0000259" key="1">
    <source>
        <dbReference type="Pfam" id="PF12697"/>
    </source>
</evidence>
<organism evidence="2 3">
    <name type="scientific">Streptomyces lateritius</name>
    <dbReference type="NCBI Taxonomy" id="67313"/>
    <lineage>
        <taxon>Bacteria</taxon>
        <taxon>Bacillati</taxon>
        <taxon>Actinomycetota</taxon>
        <taxon>Actinomycetes</taxon>
        <taxon>Kitasatosporales</taxon>
        <taxon>Streptomycetaceae</taxon>
        <taxon>Streptomyces</taxon>
    </lineage>
</organism>
<feature type="domain" description="AB hydrolase-1" evidence="1">
    <location>
        <begin position="16"/>
        <end position="225"/>
    </location>
</feature>
<dbReference type="Gene3D" id="3.40.50.1820">
    <property type="entry name" value="alpha/beta hydrolase"/>
    <property type="match status" value="1"/>
</dbReference>
<proteinExistence type="predicted"/>
<dbReference type="GO" id="GO:0016787">
    <property type="term" value="F:hydrolase activity"/>
    <property type="evidence" value="ECO:0007669"/>
    <property type="project" value="UniProtKB-KW"/>
</dbReference>
<dbReference type="RefSeq" id="WP_391933449.1">
    <property type="nucleotide sequence ID" value="NZ_JBIBSM010000003.1"/>
</dbReference>
<evidence type="ECO:0000313" key="3">
    <source>
        <dbReference type="Proteomes" id="UP001603013"/>
    </source>
</evidence>
<gene>
    <name evidence="2" type="ORF">ACF05T_06975</name>
</gene>
<dbReference type="Proteomes" id="UP001603013">
    <property type="component" value="Unassembled WGS sequence"/>
</dbReference>
<comment type="caution">
    <text evidence="2">The sequence shown here is derived from an EMBL/GenBank/DDBJ whole genome shotgun (WGS) entry which is preliminary data.</text>
</comment>
<protein>
    <submittedName>
        <fullName evidence="2">Alpha/beta fold hydrolase</fullName>
    </submittedName>
</protein>
<keyword evidence="2" id="KW-0378">Hydrolase</keyword>
<sequence>MRLHTTTWGSGDRIALLVHGIMADHRTWRRVGPALARRGYRVIAVDLRGHGASDRADGPEAYTPQDYADDLVETLPAGAELAVGHSLGGLTLAAAVERLAPRRAVYSDPAWQLPAGENGYRPEFFTQAKLLTRDHIRSFNPHWAEEDLDIEIETVRLWDERTAHGLVEFAGRDMWPVEPLVPSLVTLADPSVMVSPEDARMLEKRGFTLRTVAGAGHTIHRDDFDGFMTALEGWI</sequence>
<dbReference type="Pfam" id="PF12697">
    <property type="entry name" value="Abhydrolase_6"/>
    <property type="match status" value="1"/>
</dbReference>
<dbReference type="PANTHER" id="PTHR43329">
    <property type="entry name" value="EPOXIDE HYDROLASE"/>
    <property type="match status" value="1"/>
</dbReference>
<dbReference type="SUPFAM" id="SSF53474">
    <property type="entry name" value="alpha/beta-Hydrolases"/>
    <property type="match status" value="1"/>
</dbReference>
<name>A0ABW6Y8E8_9ACTN</name>
<dbReference type="InterPro" id="IPR029058">
    <property type="entry name" value="AB_hydrolase_fold"/>
</dbReference>
<dbReference type="InterPro" id="IPR000073">
    <property type="entry name" value="AB_hydrolase_1"/>
</dbReference>
<dbReference type="PRINTS" id="PR00111">
    <property type="entry name" value="ABHYDROLASE"/>
</dbReference>
<dbReference type="EMBL" id="JBIBSM010000003">
    <property type="protein sequence ID" value="MFF8275846.1"/>
    <property type="molecule type" value="Genomic_DNA"/>
</dbReference>
<reference evidence="2 3" key="1">
    <citation type="submission" date="2024-10" db="EMBL/GenBank/DDBJ databases">
        <title>The Natural Products Discovery Center: Release of the First 8490 Sequenced Strains for Exploring Actinobacteria Biosynthetic Diversity.</title>
        <authorList>
            <person name="Kalkreuter E."/>
            <person name="Kautsar S.A."/>
            <person name="Yang D."/>
            <person name="Bader C.D."/>
            <person name="Teijaro C.N."/>
            <person name="Fluegel L."/>
            <person name="Davis C.M."/>
            <person name="Simpson J.R."/>
            <person name="Lauterbach L."/>
            <person name="Steele A.D."/>
            <person name="Gui C."/>
            <person name="Meng S."/>
            <person name="Li G."/>
            <person name="Viehrig K."/>
            <person name="Ye F."/>
            <person name="Su P."/>
            <person name="Kiefer A.F."/>
            <person name="Nichols A."/>
            <person name="Cepeda A.J."/>
            <person name="Yan W."/>
            <person name="Fan B."/>
            <person name="Jiang Y."/>
            <person name="Adhikari A."/>
            <person name="Zheng C.-J."/>
            <person name="Schuster L."/>
            <person name="Cowan T.M."/>
            <person name="Smanski M.J."/>
            <person name="Chevrette M.G."/>
            <person name="De Carvalho L.P.S."/>
            <person name="Shen B."/>
        </authorList>
    </citation>
    <scope>NUCLEOTIDE SEQUENCE [LARGE SCALE GENOMIC DNA]</scope>
    <source>
        <strain evidence="2 3">NPDC015755</strain>
    </source>
</reference>
<evidence type="ECO:0000313" key="2">
    <source>
        <dbReference type="EMBL" id="MFF8275846.1"/>
    </source>
</evidence>
<accession>A0ABW6Y8E8</accession>